<feature type="transmembrane region" description="Helical" evidence="7">
    <location>
        <begin position="112"/>
        <end position="131"/>
    </location>
</feature>
<keyword evidence="10" id="KW-1185">Reference proteome</keyword>
<accession>A0A7C8MS30</accession>
<feature type="transmembrane region" description="Helical" evidence="7">
    <location>
        <begin position="170"/>
        <end position="189"/>
    </location>
</feature>
<evidence type="ECO:0000256" key="3">
    <source>
        <dbReference type="ARBA" id="ARBA00022448"/>
    </source>
</evidence>
<feature type="transmembrane region" description="Helical" evidence="7">
    <location>
        <begin position="241"/>
        <end position="265"/>
    </location>
</feature>
<evidence type="ECO:0000259" key="8">
    <source>
        <dbReference type="PROSITE" id="PS50850"/>
    </source>
</evidence>
<dbReference type="GO" id="GO:0022857">
    <property type="term" value="F:transmembrane transporter activity"/>
    <property type="evidence" value="ECO:0007669"/>
    <property type="project" value="InterPro"/>
</dbReference>
<dbReference type="OrthoDB" id="10021397at2759"/>
<dbReference type="InterPro" id="IPR011701">
    <property type="entry name" value="MFS"/>
</dbReference>
<dbReference type="CDD" id="cd17502">
    <property type="entry name" value="MFS_Azr1_MDR_like"/>
    <property type="match status" value="1"/>
</dbReference>
<evidence type="ECO:0000256" key="7">
    <source>
        <dbReference type="SAM" id="Phobius"/>
    </source>
</evidence>
<dbReference type="AlphaFoldDB" id="A0A7C8MS30"/>
<keyword evidence="3" id="KW-0813">Transport</keyword>
<evidence type="ECO:0000313" key="10">
    <source>
        <dbReference type="Proteomes" id="UP000481858"/>
    </source>
</evidence>
<dbReference type="InterPro" id="IPR036259">
    <property type="entry name" value="MFS_trans_sf"/>
</dbReference>
<protein>
    <recommendedName>
        <fullName evidence="8">Major facilitator superfamily (MFS) profile domain-containing protein</fullName>
    </recommendedName>
</protein>
<comment type="subcellular location">
    <subcellularLocation>
        <location evidence="1">Membrane</location>
        <topology evidence="1">Multi-pass membrane protein</topology>
    </subcellularLocation>
</comment>
<gene>
    <name evidence="9" type="ORF">GQX73_g4496</name>
</gene>
<sequence length="544" mass="58518">MEVSSRPETPPSENGVLEIRDSKTETPVVEQPRVRPRKASGLSWVLIVISILSSAFLFALDNTIVADIQPAVVRDFQSVDKLTWLPVAFLLGAASSNLLWGQYYACFDAKILYILCVFIFEVGSAVCGAAPNMDALIVGRTICGLGGAGMYTGVLVLLSVQTTEKERPVYLGFTGLAWGLGTILGPILGGSFTSSSATWRWSFYLNLVIGGACAPVYLFLLPASKPPGRHEFWPTLRSIDYLGSILLSGFFATGFIAIAFGGTIWPWGSGASIALFVVSVVLLVIFFVQQVYSIATSPDRRIFPLQFLRSKTLIMMFLATAAASTSIFVPVYFIPLYYQFVRSDDALQAGVNLLPFIAFNVALALTNGAVMAKKPYYMPWYAFAGVFCVIGSALLYTVDEHTSDARIWGYSILIGAGSGAFIQLSFTVIQHKVEPSLVPVAVGFCTLAQLAGPGVALVVSNAVFLNKAANGLQAIDPDVPRSVVLKAISVASSGGVPSFTPEQQERALHVIVEAMSDSYIISLTAGGLTLLMSFIMKPERLFPK</sequence>
<evidence type="ECO:0000256" key="6">
    <source>
        <dbReference type="ARBA" id="ARBA00023136"/>
    </source>
</evidence>
<evidence type="ECO:0000256" key="4">
    <source>
        <dbReference type="ARBA" id="ARBA00022692"/>
    </source>
</evidence>
<dbReference type="FunFam" id="1.20.1250.20:FF:000429">
    <property type="entry name" value="MFS drug efflux transporter, putative"/>
    <property type="match status" value="1"/>
</dbReference>
<dbReference type="InterPro" id="IPR020846">
    <property type="entry name" value="MFS_dom"/>
</dbReference>
<feature type="transmembrane region" description="Helical" evidence="7">
    <location>
        <begin position="518"/>
        <end position="536"/>
    </location>
</feature>
<keyword evidence="5 7" id="KW-1133">Transmembrane helix</keyword>
<dbReference type="PANTHER" id="PTHR23501">
    <property type="entry name" value="MAJOR FACILITATOR SUPERFAMILY"/>
    <property type="match status" value="1"/>
</dbReference>
<feature type="transmembrane region" description="Helical" evidence="7">
    <location>
        <begin position="201"/>
        <end position="220"/>
    </location>
</feature>
<dbReference type="PROSITE" id="PS50850">
    <property type="entry name" value="MFS"/>
    <property type="match status" value="1"/>
</dbReference>
<feature type="domain" description="Major facilitator superfamily (MFS) profile" evidence="8">
    <location>
        <begin position="47"/>
        <end position="541"/>
    </location>
</feature>
<evidence type="ECO:0000313" key="9">
    <source>
        <dbReference type="EMBL" id="KAF2969068.1"/>
    </source>
</evidence>
<dbReference type="EMBL" id="WUBL01000041">
    <property type="protein sequence ID" value="KAF2969068.1"/>
    <property type="molecule type" value="Genomic_DNA"/>
</dbReference>
<feature type="transmembrane region" description="Helical" evidence="7">
    <location>
        <begin position="377"/>
        <end position="396"/>
    </location>
</feature>
<comment type="similarity">
    <text evidence="2">Belongs to the major facilitator superfamily. TCR/Tet family.</text>
</comment>
<evidence type="ECO:0000256" key="1">
    <source>
        <dbReference type="ARBA" id="ARBA00004141"/>
    </source>
</evidence>
<dbReference type="PANTHER" id="PTHR23501:SF12">
    <property type="entry name" value="MAJOR FACILITATOR SUPERFAMILY (MFS) PROFILE DOMAIN-CONTAINING PROTEIN-RELATED"/>
    <property type="match status" value="1"/>
</dbReference>
<keyword evidence="4 7" id="KW-0812">Transmembrane</keyword>
<dbReference type="Pfam" id="PF07690">
    <property type="entry name" value="MFS_1"/>
    <property type="match status" value="1"/>
</dbReference>
<name>A0A7C8MS30_9PEZI</name>
<feature type="transmembrane region" description="Helical" evidence="7">
    <location>
        <begin position="41"/>
        <end position="60"/>
    </location>
</feature>
<evidence type="ECO:0000256" key="2">
    <source>
        <dbReference type="ARBA" id="ARBA00007520"/>
    </source>
</evidence>
<dbReference type="SUPFAM" id="SSF103473">
    <property type="entry name" value="MFS general substrate transporter"/>
    <property type="match status" value="2"/>
</dbReference>
<feature type="transmembrane region" description="Helical" evidence="7">
    <location>
        <begin position="271"/>
        <end position="292"/>
    </location>
</feature>
<feature type="transmembrane region" description="Helical" evidence="7">
    <location>
        <begin position="82"/>
        <end position="100"/>
    </location>
</feature>
<proteinExistence type="inferred from homology"/>
<dbReference type="InParanoid" id="A0A7C8MS30"/>
<comment type="caution">
    <text evidence="9">The sequence shown here is derived from an EMBL/GenBank/DDBJ whole genome shotgun (WGS) entry which is preliminary data.</text>
</comment>
<feature type="transmembrane region" description="Helical" evidence="7">
    <location>
        <begin position="436"/>
        <end position="459"/>
    </location>
</feature>
<feature type="transmembrane region" description="Helical" evidence="7">
    <location>
        <begin position="346"/>
        <end position="365"/>
    </location>
</feature>
<organism evidence="9 10">
    <name type="scientific">Xylaria multiplex</name>
    <dbReference type="NCBI Taxonomy" id="323545"/>
    <lineage>
        <taxon>Eukaryota</taxon>
        <taxon>Fungi</taxon>
        <taxon>Dikarya</taxon>
        <taxon>Ascomycota</taxon>
        <taxon>Pezizomycotina</taxon>
        <taxon>Sordariomycetes</taxon>
        <taxon>Xylariomycetidae</taxon>
        <taxon>Xylariales</taxon>
        <taxon>Xylariaceae</taxon>
        <taxon>Xylaria</taxon>
    </lineage>
</organism>
<dbReference type="Proteomes" id="UP000481858">
    <property type="component" value="Unassembled WGS sequence"/>
</dbReference>
<feature type="transmembrane region" description="Helical" evidence="7">
    <location>
        <begin position="408"/>
        <end position="429"/>
    </location>
</feature>
<dbReference type="Gene3D" id="1.20.1250.20">
    <property type="entry name" value="MFS general substrate transporter like domains"/>
    <property type="match status" value="2"/>
</dbReference>
<evidence type="ECO:0000256" key="5">
    <source>
        <dbReference type="ARBA" id="ARBA00022989"/>
    </source>
</evidence>
<feature type="transmembrane region" description="Helical" evidence="7">
    <location>
        <begin position="137"/>
        <end position="158"/>
    </location>
</feature>
<dbReference type="GO" id="GO:0005886">
    <property type="term" value="C:plasma membrane"/>
    <property type="evidence" value="ECO:0007669"/>
    <property type="project" value="TreeGrafter"/>
</dbReference>
<keyword evidence="6 7" id="KW-0472">Membrane</keyword>
<reference evidence="9 10" key="1">
    <citation type="submission" date="2019-12" db="EMBL/GenBank/DDBJ databases">
        <title>Draft genome sequence of the ascomycete Xylaria multiplex DSM 110363.</title>
        <authorList>
            <person name="Buettner E."/>
            <person name="Kellner H."/>
        </authorList>
    </citation>
    <scope>NUCLEOTIDE SEQUENCE [LARGE SCALE GENOMIC DNA]</scope>
    <source>
        <strain evidence="9 10">DSM 110363</strain>
    </source>
</reference>
<feature type="transmembrane region" description="Helical" evidence="7">
    <location>
        <begin position="313"/>
        <end position="334"/>
    </location>
</feature>